<evidence type="ECO:0000256" key="1">
    <source>
        <dbReference type="SAM" id="Phobius"/>
    </source>
</evidence>
<dbReference type="EMBL" id="LT629760">
    <property type="protein sequence ID" value="SDT11149.1"/>
    <property type="molecule type" value="Genomic_DNA"/>
</dbReference>
<reference evidence="2 3" key="1">
    <citation type="submission" date="2016-10" db="EMBL/GenBank/DDBJ databases">
        <authorList>
            <person name="Varghese N."/>
            <person name="Submissions S."/>
        </authorList>
    </citation>
    <scope>NUCLEOTIDE SEQUENCE [LARGE SCALE GENOMIC DNA]</scope>
    <source>
        <strain evidence="2 3">BS3111</strain>
    </source>
</reference>
<dbReference type="Proteomes" id="UP000183126">
    <property type="component" value="Chromosome I"/>
</dbReference>
<evidence type="ECO:0008006" key="4">
    <source>
        <dbReference type="Google" id="ProtNLM"/>
    </source>
</evidence>
<protein>
    <recommendedName>
        <fullName evidence="4">Lipoprotein</fullName>
    </recommendedName>
</protein>
<keyword evidence="1" id="KW-0472">Membrane</keyword>
<evidence type="ECO:0000313" key="3">
    <source>
        <dbReference type="Proteomes" id="UP000183126"/>
    </source>
</evidence>
<feature type="transmembrane region" description="Helical" evidence="1">
    <location>
        <begin position="63"/>
        <end position="83"/>
    </location>
</feature>
<evidence type="ECO:0000313" key="2">
    <source>
        <dbReference type="EMBL" id="SDT11149.1"/>
    </source>
</evidence>
<name>A0ABY0USD4_9PSED</name>
<organism evidence="2 3">
    <name type="scientific">Pseudomonas trivialis</name>
    <dbReference type="NCBI Taxonomy" id="200450"/>
    <lineage>
        <taxon>Bacteria</taxon>
        <taxon>Pseudomonadati</taxon>
        <taxon>Pseudomonadota</taxon>
        <taxon>Gammaproteobacteria</taxon>
        <taxon>Pseudomonadales</taxon>
        <taxon>Pseudomonadaceae</taxon>
        <taxon>Pseudomonas</taxon>
    </lineage>
</organism>
<sequence>MPIPVVLCKRPVKSYTDPAISTRMTACRPCRKVRYQNHHSLPVVAIQQGERTMNTFKSSIQNVAAAIGLIAAVTVGGCVMIPYDTPESKAQIQRDLKIEPADIQAVSETNWCLFPYGSEGSCRATQGLGVLTSKGLILSLYKNHTYTETARILPEQVQCVKTVGGRTGVEPFVVFTKDRAIMLAVITPGGQMNEPVKVSFFDYLTKPGQHVFTGTDGGYVRKSGRKQTIGGMVSGTAIPWHTTIDVTEVFNPCPQVTD</sequence>
<gene>
    <name evidence="2" type="ORF">SAMN04490205_4804</name>
</gene>
<keyword evidence="1" id="KW-1133">Transmembrane helix</keyword>
<keyword evidence="1" id="KW-0812">Transmembrane</keyword>
<proteinExistence type="predicted"/>
<keyword evidence="3" id="KW-1185">Reference proteome</keyword>
<accession>A0ABY0USD4</accession>